<dbReference type="OrthoDB" id="9783944at2"/>
<dbReference type="AlphaFoldDB" id="A0A1G8W8X4"/>
<feature type="domain" description="SCP" evidence="1">
    <location>
        <begin position="241"/>
        <end position="350"/>
    </location>
</feature>
<dbReference type="Proteomes" id="UP000198694">
    <property type="component" value="Unassembled WGS sequence"/>
</dbReference>
<keyword evidence="4" id="KW-1185">Reference proteome</keyword>
<evidence type="ECO:0000313" key="3">
    <source>
        <dbReference type="EMBL" id="SDJ74759.1"/>
    </source>
</evidence>
<reference evidence="3 4" key="1">
    <citation type="submission" date="2016-10" db="EMBL/GenBank/DDBJ databases">
        <authorList>
            <person name="de Groot N.N."/>
        </authorList>
    </citation>
    <scope>NUCLEOTIDE SEQUENCE [LARGE SCALE GENOMIC DNA]</scope>
    <source>
        <strain evidence="3 4">CGMCC 1.6502</strain>
    </source>
</reference>
<dbReference type="PANTHER" id="PTHR31157:SF26">
    <property type="entry name" value="SCP-LIKE EXTRACELLULAR PROTEIN"/>
    <property type="match status" value="1"/>
</dbReference>
<dbReference type="SUPFAM" id="SSF55797">
    <property type="entry name" value="PR-1-like"/>
    <property type="match status" value="1"/>
</dbReference>
<dbReference type="InterPro" id="IPR035940">
    <property type="entry name" value="CAP_sf"/>
</dbReference>
<name>A0A1G8W8X4_9BACI</name>
<dbReference type="CDD" id="cd05379">
    <property type="entry name" value="CAP_bacterial"/>
    <property type="match status" value="1"/>
</dbReference>
<gene>
    <name evidence="3" type="ORF">SAMN05216243_0634</name>
</gene>
<evidence type="ECO:0000313" key="4">
    <source>
        <dbReference type="Proteomes" id="UP000198694"/>
    </source>
</evidence>
<dbReference type="Pfam" id="PF14504">
    <property type="entry name" value="CAP_assoc_N"/>
    <property type="match status" value="1"/>
</dbReference>
<protein>
    <submittedName>
        <fullName evidence="3">Uncharacterized conserved protein YkwD, contains CAP (CSP/antigen 5/PR1) domain</fullName>
    </submittedName>
</protein>
<dbReference type="PANTHER" id="PTHR31157">
    <property type="entry name" value="SCP DOMAIN-CONTAINING PROTEIN"/>
    <property type="match status" value="1"/>
</dbReference>
<dbReference type="InterPro" id="IPR029410">
    <property type="entry name" value="CAP_assoc"/>
</dbReference>
<feature type="domain" description="CAP-associated" evidence="2">
    <location>
        <begin position="69"/>
        <end position="209"/>
    </location>
</feature>
<dbReference type="Gene3D" id="3.40.33.10">
    <property type="entry name" value="CAP"/>
    <property type="match status" value="1"/>
</dbReference>
<dbReference type="STRING" id="407036.SAMN05216243_0634"/>
<organism evidence="3 4">
    <name type="scientific">Sediminibacillus albus</name>
    <dbReference type="NCBI Taxonomy" id="407036"/>
    <lineage>
        <taxon>Bacteria</taxon>
        <taxon>Bacillati</taxon>
        <taxon>Bacillota</taxon>
        <taxon>Bacilli</taxon>
        <taxon>Bacillales</taxon>
        <taxon>Bacillaceae</taxon>
        <taxon>Sediminibacillus</taxon>
    </lineage>
</organism>
<evidence type="ECO:0000259" key="1">
    <source>
        <dbReference type="Pfam" id="PF00188"/>
    </source>
</evidence>
<evidence type="ECO:0000259" key="2">
    <source>
        <dbReference type="Pfam" id="PF14504"/>
    </source>
</evidence>
<dbReference type="Pfam" id="PF00188">
    <property type="entry name" value="CAP"/>
    <property type="match status" value="1"/>
</dbReference>
<sequence length="355" mass="41010">MRGISRLIVLFLIGAGLFYLVTEGDFNPQDAVKKVEKNLMTKDTEMESKSTPENFTDTIDLEGDLYSWIGDTSDKLIEELGEPVRKDSSPYGYDWWVYMDAQDKYIQFGIEDGQIVTMFATGNQLSIEPVQIGQSYQDVNSHFEFSNEVSVSEGLESYRFQLSDEELGVRPLVKLDKHTYMQLYFDTFTEKLSSVRVLSKDVLLKQRPYEIFYRGKLPEPPELSDEEWQEVQAGMEQQIFDITNVIRNRHKKSELSWDEPISEVALSHSKDMSDNNYFSHYSQNGEGLKDRLSEHDIYYFSAGENIAAQYTDGPAAVEGWLNSEGHREALLKDSYTHLGVGVYRYYYTQNFMEKP</sequence>
<accession>A0A1G8W8X4</accession>
<proteinExistence type="predicted"/>
<dbReference type="InterPro" id="IPR014044">
    <property type="entry name" value="CAP_dom"/>
</dbReference>
<dbReference type="EMBL" id="FNFL01000001">
    <property type="protein sequence ID" value="SDJ74759.1"/>
    <property type="molecule type" value="Genomic_DNA"/>
</dbReference>